<dbReference type="PRINTS" id="PR00276">
    <property type="entry name" value="INSULINFAMLY"/>
</dbReference>
<comment type="subcellular location">
    <subcellularLocation>
        <location evidence="1 5">Secreted</location>
    </subcellularLocation>
</comment>
<evidence type="ECO:0000256" key="3">
    <source>
        <dbReference type="ARBA" id="ARBA00022525"/>
    </source>
</evidence>
<comment type="similarity">
    <text evidence="2 5">Belongs to the insulin family.</text>
</comment>
<evidence type="ECO:0000256" key="2">
    <source>
        <dbReference type="ARBA" id="ARBA00009034"/>
    </source>
</evidence>
<comment type="caution">
    <text evidence="8">The sequence shown here is derived from an EMBL/GenBank/DDBJ whole genome shotgun (WGS) entry which is preliminary data.</text>
</comment>
<dbReference type="InterPro" id="IPR022352">
    <property type="entry name" value="Ins/IGF/rlx"/>
</dbReference>
<dbReference type="PROSITE" id="PS00262">
    <property type="entry name" value="INSULIN"/>
    <property type="match status" value="1"/>
</dbReference>
<dbReference type="EMBL" id="CATNWA010014115">
    <property type="protein sequence ID" value="CAI9567660.1"/>
    <property type="molecule type" value="Genomic_DNA"/>
</dbReference>
<keyword evidence="4 6" id="KW-0732">Signal</keyword>
<evidence type="ECO:0000259" key="7">
    <source>
        <dbReference type="SMART" id="SM00078"/>
    </source>
</evidence>
<dbReference type="Proteomes" id="UP001162483">
    <property type="component" value="Unassembled WGS sequence"/>
</dbReference>
<dbReference type="InterPro" id="IPR016179">
    <property type="entry name" value="Insulin-like"/>
</dbReference>
<evidence type="ECO:0000256" key="1">
    <source>
        <dbReference type="ARBA" id="ARBA00004613"/>
    </source>
</evidence>
<name>A0ABN9D6V7_9NEOB</name>
<feature type="signal peptide" evidence="6">
    <location>
        <begin position="1"/>
        <end position="17"/>
    </location>
</feature>
<dbReference type="SUPFAM" id="SSF56994">
    <property type="entry name" value="Insulin-like"/>
    <property type="match status" value="1"/>
</dbReference>
<evidence type="ECO:0000313" key="9">
    <source>
        <dbReference type="Proteomes" id="UP001162483"/>
    </source>
</evidence>
<reference evidence="8" key="1">
    <citation type="submission" date="2023-05" db="EMBL/GenBank/DDBJ databases">
        <authorList>
            <person name="Stuckert A."/>
        </authorList>
    </citation>
    <scope>NUCLEOTIDE SEQUENCE</scope>
</reference>
<keyword evidence="3 5" id="KW-0964">Secreted</keyword>
<organism evidence="8 9">
    <name type="scientific">Staurois parvus</name>
    <dbReference type="NCBI Taxonomy" id="386267"/>
    <lineage>
        <taxon>Eukaryota</taxon>
        <taxon>Metazoa</taxon>
        <taxon>Chordata</taxon>
        <taxon>Craniata</taxon>
        <taxon>Vertebrata</taxon>
        <taxon>Euteleostomi</taxon>
        <taxon>Amphibia</taxon>
        <taxon>Batrachia</taxon>
        <taxon>Anura</taxon>
        <taxon>Neobatrachia</taxon>
        <taxon>Ranoidea</taxon>
        <taxon>Ranidae</taxon>
        <taxon>Staurois</taxon>
    </lineage>
</organism>
<dbReference type="InterPro" id="IPR022353">
    <property type="entry name" value="Insulin_CS"/>
</dbReference>
<sequence>MLGLSLVFTLCVGVANAQCYRRSKEMLCGSELVDMLQFICGARGFYVSKPGTVRTKSRTGIVEECCFCGCSVSILESYCAAPITNTTGKEGECNLSCFTEMFFNFW</sequence>
<dbReference type="Gene3D" id="1.10.100.10">
    <property type="entry name" value="Insulin-like"/>
    <property type="match status" value="1"/>
</dbReference>
<evidence type="ECO:0000256" key="4">
    <source>
        <dbReference type="ARBA" id="ARBA00022729"/>
    </source>
</evidence>
<evidence type="ECO:0000256" key="5">
    <source>
        <dbReference type="RuleBase" id="RU000406"/>
    </source>
</evidence>
<dbReference type="PANTHER" id="PTHR46886">
    <property type="entry name" value="INSULIN-LIKE GROWTH FACTOR II"/>
    <property type="match status" value="1"/>
</dbReference>
<dbReference type="InterPro" id="IPR036438">
    <property type="entry name" value="Insulin-like_sf"/>
</dbReference>
<proteinExistence type="inferred from homology"/>
<keyword evidence="9" id="KW-1185">Reference proteome</keyword>
<dbReference type="PANTHER" id="PTHR46886:SF2">
    <property type="entry name" value="INSULIN-LIKE GROWTH FACTOR III"/>
    <property type="match status" value="1"/>
</dbReference>
<dbReference type="SMART" id="SM00078">
    <property type="entry name" value="IlGF"/>
    <property type="match status" value="1"/>
</dbReference>
<evidence type="ECO:0000256" key="6">
    <source>
        <dbReference type="SAM" id="SignalP"/>
    </source>
</evidence>
<feature type="domain" description="Insulin-like" evidence="7">
    <location>
        <begin position="25"/>
        <end position="79"/>
    </location>
</feature>
<feature type="chain" id="PRO_5047317620" description="Insulin-like domain-containing protein" evidence="6">
    <location>
        <begin position="18"/>
        <end position="106"/>
    </location>
</feature>
<evidence type="ECO:0000313" key="8">
    <source>
        <dbReference type="EMBL" id="CAI9567660.1"/>
    </source>
</evidence>
<gene>
    <name evidence="8" type="ORF">SPARVUS_LOCUS6576766</name>
</gene>
<protein>
    <recommendedName>
        <fullName evidence="7">Insulin-like domain-containing protein</fullName>
    </recommendedName>
</protein>
<accession>A0ABN9D6V7</accession>
<dbReference type="Pfam" id="PF00049">
    <property type="entry name" value="Insulin"/>
    <property type="match status" value="2"/>
</dbReference>